<proteinExistence type="predicted"/>
<evidence type="ECO:0000313" key="3">
    <source>
        <dbReference type="Proteomes" id="UP000732105"/>
    </source>
</evidence>
<dbReference type="PROSITE" id="PS51257">
    <property type="entry name" value="PROKAR_LIPOPROTEIN"/>
    <property type="match status" value="1"/>
</dbReference>
<evidence type="ECO:0000256" key="1">
    <source>
        <dbReference type="SAM" id="SignalP"/>
    </source>
</evidence>
<feature type="signal peptide" evidence="1">
    <location>
        <begin position="1"/>
        <end position="24"/>
    </location>
</feature>
<sequence>MKKHLQFLLSLVAIVMLSTLSCTAGNGDWDIVITKNNNWRVENIKISTNGDIEFNDNYTDIVAMSDDAYIKISMVSFGMRRKLYIRSDEGRINYRYFEGSKEVDFEPKGRAWMKKMLPDIVRNSGLDLENRVNKTYKKSGVTGFLKELEETESDYYRSRMVKYLLKNNTLSKNELRSLIREFPYRINSDYELSQIYKKYNPVFIKDPEISAEFFNSLEEISSSYELSQILKSVYKLNELNEENFTHFIEAMSDMSSSYEKSNIMKLALADDKLTEKQLNALLDEVEELSSSYEKSQIIKSLIKEKGLSTGNVDKIIELTESVSSDYEMGQIINSMIREEMIDQSNLNEFTALLDNVSSDYTYKGILSQLVDYEGLGSERFDFLLEASDDISSSYELSQFYKTLLLRGNLTKKQHLKLIEKSKNITSNYELARFLTMASQKMDVEDDEIRDALIDATQEISSEYEYGKVMKAIYSRNRPNR</sequence>
<evidence type="ECO:0000313" key="2">
    <source>
        <dbReference type="EMBL" id="NOU58569.1"/>
    </source>
</evidence>
<reference evidence="2 3" key="1">
    <citation type="submission" date="2018-12" db="EMBL/GenBank/DDBJ databases">
        <title>Marinifilum JC070 sp. nov., a marine bacterium isolated from Yongle Blue Hole in the South China Sea.</title>
        <authorList>
            <person name="Fu T."/>
        </authorList>
    </citation>
    <scope>NUCLEOTIDE SEQUENCE [LARGE SCALE GENOMIC DNA]</scope>
    <source>
        <strain evidence="2 3">JC070</strain>
    </source>
</reference>
<dbReference type="Proteomes" id="UP000732105">
    <property type="component" value="Unassembled WGS sequence"/>
</dbReference>
<dbReference type="EMBL" id="RZNH01000002">
    <property type="protein sequence ID" value="NOU58569.1"/>
    <property type="molecule type" value="Genomic_DNA"/>
</dbReference>
<keyword evidence="1" id="KW-0732">Signal</keyword>
<organism evidence="2 3">
    <name type="scientific">Marinifilum caeruleilacunae</name>
    <dbReference type="NCBI Taxonomy" id="2499076"/>
    <lineage>
        <taxon>Bacteria</taxon>
        <taxon>Pseudomonadati</taxon>
        <taxon>Bacteroidota</taxon>
        <taxon>Bacteroidia</taxon>
        <taxon>Marinilabiliales</taxon>
        <taxon>Marinifilaceae</taxon>
    </lineage>
</organism>
<feature type="chain" id="PRO_5046128943" evidence="1">
    <location>
        <begin position="25"/>
        <end position="480"/>
    </location>
</feature>
<name>A0ABX1WR57_9BACT</name>
<protein>
    <submittedName>
        <fullName evidence="2">Uncharacterized protein</fullName>
    </submittedName>
</protein>
<dbReference type="RefSeq" id="WP_171593836.1">
    <property type="nucleotide sequence ID" value="NZ_RZNH01000002.1"/>
</dbReference>
<keyword evidence="3" id="KW-1185">Reference proteome</keyword>
<accession>A0ABX1WR57</accession>
<comment type="caution">
    <text evidence="2">The sequence shown here is derived from an EMBL/GenBank/DDBJ whole genome shotgun (WGS) entry which is preliminary data.</text>
</comment>
<gene>
    <name evidence="2" type="ORF">ELS83_01975</name>
</gene>